<dbReference type="Gene3D" id="3.40.50.150">
    <property type="entry name" value="Vaccinia Virus protein VP39"/>
    <property type="match status" value="1"/>
</dbReference>
<accession>A0A554A0D0</accession>
<keyword evidence="7" id="KW-1185">Reference proteome</keyword>
<comment type="pathway">
    <text evidence="4">Phospholipid metabolism.</text>
</comment>
<dbReference type="InterPro" id="IPR013216">
    <property type="entry name" value="Methyltransf_11"/>
</dbReference>
<keyword evidence="3 6" id="KW-0808">Transferase</keyword>
<gene>
    <name evidence="6" type="ORF">FN960_08765</name>
</gene>
<dbReference type="GO" id="GO:0008757">
    <property type="term" value="F:S-adenosylmethionine-dependent methyltransferase activity"/>
    <property type="evidence" value="ECO:0007669"/>
    <property type="project" value="InterPro"/>
</dbReference>
<dbReference type="EMBL" id="VLXZ01000004">
    <property type="protein sequence ID" value="TSB47096.1"/>
    <property type="molecule type" value="Genomic_DNA"/>
</dbReference>
<comment type="caution">
    <text evidence="6">The sequence shown here is derived from an EMBL/GenBank/DDBJ whole genome shotgun (WGS) entry which is preliminary data.</text>
</comment>
<dbReference type="RefSeq" id="WP_143848326.1">
    <property type="nucleotide sequence ID" value="NZ_VLXZ01000004.1"/>
</dbReference>
<name>A0A554A0D0_9BACI</name>
<evidence type="ECO:0000256" key="3">
    <source>
        <dbReference type="ARBA" id="ARBA00022679"/>
    </source>
</evidence>
<protein>
    <submittedName>
        <fullName evidence="6">Class I SAM-dependent methyltransferase</fullName>
    </submittedName>
</protein>
<dbReference type="SUPFAM" id="SSF53335">
    <property type="entry name" value="S-adenosyl-L-methionine-dependent methyltransferases"/>
    <property type="match status" value="1"/>
</dbReference>
<keyword evidence="2 6" id="KW-0489">Methyltransferase</keyword>
<dbReference type="GO" id="GO:0032259">
    <property type="term" value="P:methylation"/>
    <property type="evidence" value="ECO:0007669"/>
    <property type="project" value="UniProtKB-KW"/>
</dbReference>
<dbReference type="InterPro" id="IPR029063">
    <property type="entry name" value="SAM-dependent_MTases_sf"/>
</dbReference>
<dbReference type="AlphaFoldDB" id="A0A554A0D0"/>
<dbReference type="PANTHER" id="PTHR44307">
    <property type="entry name" value="PHOSPHOETHANOLAMINE METHYLTRANSFERASE"/>
    <property type="match status" value="1"/>
</dbReference>
<proteinExistence type="predicted"/>
<dbReference type="PANTHER" id="PTHR44307:SF2">
    <property type="entry name" value="PHOSPHOETHANOLAMINE METHYLTRANSFERASE ISOFORM X1"/>
    <property type="match status" value="1"/>
</dbReference>
<dbReference type="Pfam" id="PF08241">
    <property type="entry name" value="Methyltransf_11"/>
    <property type="match status" value="1"/>
</dbReference>
<evidence type="ECO:0000313" key="6">
    <source>
        <dbReference type="EMBL" id="TSB47096.1"/>
    </source>
</evidence>
<evidence type="ECO:0000313" key="7">
    <source>
        <dbReference type="Proteomes" id="UP000318521"/>
    </source>
</evidence>
<dbReference type="Proteomes" id="UP000318521">
    <property type="component" value="Unassembled WGS sequence"/>
</dbReference>
<comment type="pathway">
    <text evidence="1">Lipid metabolism.</text>
</comment>
<evidence type="ECO:0000256" key="1">
    <source>
        <dbReference type="ARBA" id="ARBA00005189"/>
    </source>
</evidence>
<evidence type="ECO:0000256" key="4">
    <source>
        <dbReference type="ARBA" id="ARBA00025707"/>
    </source>
</evidence>
<organism evidence="6 7">
    <name type="scientific">Alkalicoccobacillus porphyridii</name>
    <dbReference type="NCBI Taxonomy" id="2597270"/>
    <lineage>
        <taxon>Bacteria</taxon>
        <taxon>Bacillati</taxon>
        <taxon>Bacillota</taxon>
        <taxon>Bacilli</taxon>
        <taxon>Bacillales</taxon>
        <taxon>Bacillaceae</taxon>
        <taxon>Alkalicoccobacillus</taxon>
    </lineage>
</organism>
<evidence type="ECO:0000256" key="2">
    <source>
        <dbReference type="ARBA" id="ARBA00022603"/>
    </source>
</evidence>
<evidence type="ECO:0000259" key="5">
    <source>
        <dbReference type="Pfam" id="PF08241"/>
    </source>
</evidence>
<dbReference type="CDD" id="cd02440">
    <property type="entry name" value="AdoMet_MTases"/>
    <property type="match status" value="1"/>
</dbReference>
<sequence>MIYSYTDVLAEFGVGSAHPGGFLLTKELLSTLPIKKENRILDCGCGTGQTASYLSSTFHCDVTAIDAHPVMIEKARNRFNAEDQSTRLIKASIEAMPLPDLTFDILISESAAVFTDLGRTLREYARVLKPEGTLLLNEMVLLEPLKEEEELKIKDMYGVNELLYTDEWLKRLSEVGFSTIHSCLASPVSSLLDQQQDRGNDFFPSDEINPHFHELLAKHQQLSRTFASKLGFLLVIAERKK</sequence>
<feature type="domain" description="Methyltransferase type 11" evidence="5">
    <location>
        <begin position="41"/>
        <end position="135"/>
    </location>
</feature>
<reference evidence="6 7" key="1">
    <citation type="submission" date="2019-07" db="EMBL/GenBank/DDBJ databases">
        <authorList>
            <person name="Park Y.J."/>
            <person name="Jeong S.E."/>
            <person name="Jung H.S."/>
        </authorList>
    </citation>
    <scope>NUCLEOTIDE SEQUENCE [LARGE SCALE GENOMIC DNA]</scope>
    <source>
        <strain evidence="7">P16(2019)</strain>
    </source>
</reference>
<dbReference type="OrthoDB" id="43862at2"/>